<dbReference type="InterPro" id="IPR000595">
    <property type="entry name" value="cNMP-bd_dom"/>
</dbReference>
<feature type="domain" description="Cyclic nucleotide-binding" evidence="2">
    <location>
        <begin position="91"/>
        <end position="136"/>
    </location>
</feature>
<protein>
    <recommendedName>
        <fullName evidence="2">Cyclic nucleotide-binding domain-containing protein</fullName>
    </recommendedName>
</protein>
<dbReference type="Gene3D" id="2.60.120.10">
    <property type="entry name" value="Jelly Rolls"/>
    <property type="match status" value="1"/>
</dbReference>
<dbReference type="PROSITE" id="PS50042">
    <property type="entry name" value="CNMP_BINDING_3"/>
    <property type="match status" value="1"/>
</dbReference>
<dbReference type="AlphaFoldDB" id="A0A382Z6V3"/>
<feature type="region of interest" description="Disordered" evidence="1">
    <location>
        <begin position="29"/>
        <end position="56"/>
    </location>
</feature>
<evidence type="ECO:0000256" key="1">
    <source>
        <dbReference type="SAM" id="MobiDB-lite"/>
    </source>
</evidence>
<dbReference type="SUPFAM" id="SSF51206">
    <property type="entry name" value="cAMP-binding domain-like"/>
    <property type="match status" value="1"/>
</dbReference>
<dbReference type="InterPro" id="IPR014710">
    <property type="entry name" value="RmlC-like_jellyroll"/>
</dbReference>
<proteinExistence type="predicted"/>
<dbReference type="InterPro" id="IPR018490">
    <property type="entry name" value="cNMP-bd_dom_sf"/>
</dbReference>
<evidence type="ECO:0000313" key="3">
    <source>
        <dbReference type="EMBL" id="SVD90825.1"/>
    </source>
</evidence>
<organism evidence="3">
    <name type="scientific">marine metagenome</name>
    <dbReference type="NCBI Taxonomy" id="408172"/>
    <lineage>
        <taxon>unclassified sequences</taxon>
        <taxon>metagenomes</taxon>
        <taxon>ecological metagenomes</taxon>
    </lineage>
</organism>
<reference evidence="3" key="1">
    <citation type="submission" date="2018-05" db="EMBL/GenBank/DDBJ databases">
        <authorList>
            <person name="Lanie J.A."/>
            <person name="Ng W.-L."/>
            <person name="Kazmierczak K.M."/>
            <person name="Andrzejewski T.M."/>
            <person name="Davidsen T.M."/>
            <person name="Wayne K.J."/>
            <person name="Tettelin H."/>
            <person name="Glass J.I."/>
            <person name="Rusch D."/>
            <person name="Podicherti R."/>
            <person name="Tsui H.-C.T."/>
            <person name="Winkler M.E."/>
        </authorList>
    </citation>
    <scope>NUCLEOTIDE SEQUENCE</scope>
</reference>
<accession>A0A382Z6V3</accession>
<evidence type="ECO:0000259" key="2">
    <source>
        <dbReference type="PROSITE" id="PS50042"/>
    </source>
</evidence>
<gene>
    <name evidence="3" type="ORF">METZ01_LOCUS443679</name>
</gene>
<dbReference type="EMBL" id="UINC01181236">
    <property type="protein sequence ID" value="SVD90825.1"/>
    <property type="molecule type" value="Genomic_DNA"/>
</dbReference>
<name>A0A382Z6V3_9ZZZZ</name>
<sequence length="143" mass="15415">MIPDVTMKQSIEFAGLFFLEANIEMEPAVSSSAWPPPPQKQPFKCQRQGPPRKTACTGHTRLTIMAPYPNGSLTCEYGCSTAAEDRGQRARLPGLTNSMLHLLARAGQLRNVAGGDTLCSEGDDSSEMWVLLSGAVGRNRCGC</sequence>